<evidence type="ECO:0000313" key="1">
    <source>
        <dbReference type="EMBL" id="RZS65509.1"/>
    </source>
</evidence>
<dbReference type="OrthoDB" id="679560at2"/>
<protein>
    <submittedName>
        <fullName evidence="1">Uncharacterized protein</fullName>
    </submittedName>
</protein>
<organism evidence="1 2">
    <name type="scientific">Pseudobacter ginsenosidimutans</name>
    <dbReference type="NCBI Taxonomy" id="661488"/>
    <lineage>
        <taxon>Bacteria</taxon>
        <taxon>Pseudomonadati</taxon>
        <taxon>Bacteroidota</taxon>
        <taxon>Chitinophagia</taxon>
        <taxon>Chitinophagales</taxon>
        <taxon>Chitinophagaceae</taxon>
        <taxon>Pseudobacter</taxon>
    </lineage>
</organism>
<accession>A0A4Q7MGH0</accession>
<sequence>MKQTIARKVAALTKKAKQEGKKSEPKAVVAHSSLHQVIKTKEQAALFMKLLKEA</sequence>
<gene>
    <name evidence="1" type="ORF">EV199_5683</name>
</gene>
<comment type="caution">
    <text evidence="1">The sequence shown here is derived from an EMBL/GenBank/DDBJ whole genome shotgun (WGS) entry which is preliminary data.</text>
</comment>
<dbReference type="EMBL" id="SGXA01000005">
    <property type="protein sequence ID" value="RZS65509.1"/>
    <property type="molecule type" value="Genomic_DNA"/>
</dbReference>
<dbReference type="RefSeq" id="WP_158644154.1">
    <property type="nucleotide sequence ID" value="NZ_CP042431.1"/>
</dbReference>
<name>A0A4Q7MGH0_9BACT</name>
<dbReference type="AlphaFoldDB" id="A0A4Q7MGH0"/>
<dbReference type="Proteomes" id="UP000293874">
    <property type="component" value="Unassembled WGS sequence"/>
</dbReference>
<proteinExistence type="predicted"/>
<keyword evidence="2" id="KW-1185">Reference proteome</keyword>
<reference evidence="1 2" key="1">
    <citation type="submission" date="2019-02" db="EMBL/GenBank/DDBJ databases">
        <title>Genomic Encyclopedia of Type Strains, Phase IV (KMG-IV): sequencing the most valuable type-strain genomes for metagenomic binning, comparative biology and taxonomic classification.</title>
        <authorList>
            <person name="Goeker M."/>
        </authorList>
    </citation>
    <scope>NUCLEOTIDE SEQUENCE [LARGE SCALE GENOMIC DNA]</scope>
    <source>
        <strain evidence="1 2">DSM 18116</strain>
    </source>
</reference>
<evidence type="ECO:0000313" key="2">
    <source>
        <dbReference type="Proteomes" id="UP000293874"/>
    </source>
</evidence>